<reference evidence="3" key="1">
    <citation type="submission" date="2016-11" db="EMBL/GenBank/DDBJ databases">
        <authorList>
            <person name="Varghese N."/>
            <person name="Submissions S."/>
        </authorList>
    </citation>
    <scope>NUCLEOTIDE SEQUENCE [LARGE SCALE GENOMIC DNA]</scope>
    <source>
        <strain evidence="3">DSM 19514</strain>
    </source>
</reference>
<dbReference type="Proteomes" id="UP000184295">
    <property type="component" value="Unassembled WGS sequence"/>
</dbReference>
<dbReference type="InterPro" id="IPR011856">
    <property type="entry name" value="tRNA_endonuc-like_dom_sf"/>
</dbReference>
<protein>
    <recommendedName>
        <fullName evidence="1">Card1 endonuclease domain-containing protein</fullName>
    </recommendedName>
</protein>
<dbReference type="InterPro" id="IPR015093">
    <property type="entry name" value="Card1_endonucl_dom"/>
</dbReference>
<feature type="domain" description="Card1 endonuclease" evidence="1">
    <location>
        <begin position="228"/>
        <end position="360"/>
    </location>
</feature>
<evidence type="ECO:0000313" key="3">
    <source>
        <dbReference type="Proteomes" id="UP000184295"/>
    </source>
</evidence>
<sequence length="371" mass="41944">MAQGRRDLAQRDYFRDKGLDVHLFGQGARITDFREAAECAREVVNFLRDLKEVEAITLNLTGGPKTTTIVFLDSMNQFVQMCKYTSWLYVDTQEGVTWRAANDQTYVDNPFTSFITVSDYLRLQGYESEAQCDQAVFSAAMDRREITNSLAQSDRDRRGRDLIGELNHCYSRAEINGSFIRNPSHVIDLNRKQDIDLLKMISDHGLLKVEFQGQPKKRFSITFNDSDLARYLGGGWLEEYVWLETKAALERLRVDATVLKNVIVTPVGGGPDESNEIDLLVLFQNRMLVMECKASKKPGGNGGINVSKLVDLAKKVGGRLATPWFVTAATDNSLPKERSRGVEYFESKDLPDLASRFIDWLGVTRGSRDSR</sequence>
<evidence type="ECO:0000259" key="1">
    <source>
        <dbReference type="Pfam" id="PF09002"/>
    </source>
</evidence>
<dbReference type="Gene3D" id="3.40.1350.10">
    <property type="match status" value="1"/>
</dbReference>
<gene>
    <name evidence="2" type="ORF">SAMN02745225_02075</name>
</gene>
<dbReference type="STRING" id="1121881.SAMN02745225_02075"/>
<name>A0A1M4XN35_9ACTN</name>
<dbReference type="SUPFAM" id="SSF52980">
    <property type="entry name" value="Restriction endonuclease-like"/>
    <property type="match status" value="1"/>
</dbReference>
<dbReference type="InterPro" id="IPR011335">
    <property type="entry name" value="Restrct_endonuc-II-like"/>
</dbReference>
<organism evidence="2 3">
    <name type="scientific">Ferrithrix thermotolerans DSM 19514</name>
    <dbReference type="NCBI Taxonomy" id="1121881"/>
    <lineage>
        <taxon>Bacteria</taxon>
        <taxon>Bacillati</taxon>
        <taxon>Actinomycetota</taxon>
        <taxon>Acidimicrobiia</taxon>
        <taxon>Acidimicrobiales</taxon>
        <taxon>Acidimicrobiaceae</taxon>
        <taxon>Ferrithrix</taxon>
    </lineage>
</organism>
<dbReference type="Gene3D" id="1.10.10.680">
    <property type="entry name" value="Hypothetical protein VC1899 (Restriction endonuclease-like)"/>
    <property type="match status" value="1"/>
</dbReference>
<dbReference type="EMBL" id="FQUL01000042">
    <property type="protein sequence ID" value="SHE94889.1"/>
    <property type="molecule type" value="Genomic_DNA"/>
</dbReference>
<proteinExistence type="predicted"/>
<accession>A0A1M4XN35</accession>
<dbReference type="Pfam" id="PF09002">
    <property type="entry name" value="Card1_endonuc"/>
    <property type="match status" value="1"/>
</dbReference>
<keyword evidence="3" id="KW-1185">Reference proteome</keyword>
<dbReference type="AlphaFoldDB" id="A0A1M4XN35"/>
<evidence type="ECO:0000313" key="2">
    <source>
        <dbReference type="EMBL" id="SHE94889.1"/>
    </source>
</evidence>
<dbReference type="GO" id="GO:0003676">
    <property type="term" value="F:nucleic acid binding"/>
    <property type="evidence" value="ECO:0007669"/>
    <property type="project" value="InterPro"/>
</dbReference>